<name>A0AAN3SEG4_ECOLX</name>
<gene>
    <name evidence="2" type="ORF">HMPREF9350_03471</name>
</gene>
<comment type="caution">
    <text evidence="2">The sequence shown here is derived from an EMBL/GenBank/DDBJ whole genome shotgun (WGS) entry which is preliminary data.</text>
</comment>
<dbReference type="AlphaFoldDB" id="A0AAN3SEG4"/>
<protein>
    <submittedName>
        <fullName evidence="2">Uncharacterized protein</fullName>
    </submittedName>
</protein>
<keyword evidence="1" id="KW-0175">Coiled coil</keyword>
<dbReference type="Proteomes" id="UP000005056">
    <property type="component" value="Unassembled WGS sequence"/>
</dbReference>
<feature type="coiled-coil region" evidence="1">
    <location>
        <begin position="79"/>
        <end position="113"/>
    </location>
</feature>
<evidence type="ECO:0000313" key="3">
    <source>
        <dbReference type="Proteomes" id="UP000005056"/>
    </source>
</evidence>
<evidence type="ECO:0000313" key="2">
    <source>
        <dbReference type="EMBL" id="EFU34704.1"/>
    </source>
</evidence>
<dbReference type="EMBL" id="ADWQ01000015">
    <property type="protein sequence ID" value="EFU34704.1"/>
    <property type="molecule type" value="Genomic_DNA"/>
</dbReference>
<proteinExistence type="predicted"/>
<organism evidence="2 3">
    <name type="scientific">Escherichia coli MS 85-1</name>
    <dbReference type="NCBI Taxonomy" id="679202"/>
    <lineage>
        <taxon>Bacteria</taxon>
        <taxon>Pseudomonadati</taxon>
        <taxon>Pseudomonadota</taxon>
        <taxon>Gammaproteobacteria</taxon>
        <taxon>Enterobacterales</taxon>
        <taxon>Enterobacteriaceae</taxon>
        <taxon>Escherichia</taxon>
    </lineage>
</organism>
<evidence type="ECO:0000256" key="1">
    <source>
        <dbReference type="SAM" id="Coils"/>
    </source>
</evidence>
<sequence>MALAKHLDNRDINAIVNLIRGWQEPKLSWSVICEAAEPLVGKLPSRQSLNAHGAIVTAYQTKKEALKGRGPKNPRPASLNIAAARIVNLESEIEELKEENRRYKQQFVIWQYNAYKHGMTGHQLNAQLTKIDRERSDGERR</sequence>
<reference evidence="2 3" key="1">
    <citation type="submission" date="2010-09" db="EMBL/GenBank/DDBJ databases">
        <authorList>
            <person name="Weinstock G."/>
            <person name="Sodergren E."/>
            <person name="Clifton S."/>
            <person name="Fulton L."/>
            <person name="Fulton B."/>
            <person name="Courtney L."/>
            <person name="Fronick C."/>
            <person name="Harrison M."/>
            <person name="Strong C."/>
            <person name="Farmer C."/>
            <person name="Delahaunty K."/>
            <person name="Markovic C."/>
            <person name="Hall O."/>
            <person name="Minx P."/>
            <person name="Tomlinson C."/>
            <person name="Mitreva M."/>
            <person name="Hou S."/>
            <person name="Chen J."/>
            <person name="Wollam A."/>
            <person name="Pepin K.H."/>
            <person name="Johnson M."/>
            <person name="Bhonagiri V."/>
            <person name="Zhang X."/>
            <person name="Suruliraj S."/>
            <person name="Warren W."/>
            <person name="Chinwalla A."/>
            <person name="Mardis E.R."/>
            <person name="Wilson R.K."/>
        </authorList>
    </citation>
    <scope>NUCLEOTIDE SEQUENCE [LARGE SCALE GENOMIC DNA]</scope>
    <source>
        <strain evidence="2 3">MS 85-1</strain>
    </source>
</reference>
<accession>A0AAN3SEG4</accession>